<proteinExistence type="predicted"/>
<dbReference type="RefSeq" id="WP_157683222.1">
    <property type="nucleotide sequence ID" value="NZ_LT629772.1"/>
</dbReference>
<accession>A0A1H1PV63</accession>
<dbReference type="EMBL" id="LT629772">
    <property type="protein sequence ID" value="SDS15090.1"/>
    <property type="molecule type" value="Genomic_DNA"/>
</dbReference>
<reference evidence="2 3" key="1">
    <citation type="submission" date="2016-10" db="EMBL/GenBank/DDBJ databases">
        <authorList>
            <person name="de Groot N.N."/>
        </authorList>
    </citation>
    <scope>NUCLEOTIDE SEQUENCE [LARGE SCALE GENOMIC DNA]</scope>
    <source>
        <strain evidence="2 3">DSM 21800</strain>
    </source>
</reference>
<dbReference type="InterPro" id="IPR027417">
    <property type="entry name" value="P-loop_NTPase"/>
</dbReference>
<dbReference type="STRING" id="630515.SAMN04489812_1036"/>
<gene>
    <name evidence="2" type="ORF">SAMN04489812_1036</name>
</gene>
<evidence type="ECO:0000313" key="3">
    <source>
        <dbReference type="Proteomes" id="UP000199103"/>
    </source>
</evidence>
<protein>
    <recommendedName>
        <fullName evidence="4">Sulfotransferase family protein</fullName>
    </recommendedName>
</protein>
<evidence type="ECO:0008006" key="4">
    <source>
        <dbReference type="Google" id="ProtNLM"/>
    </source>
</evidence>
<dbReference type="OrthoDB" id="5144031at2"/>
<dbReference type="SUPFAM" id="SSF52540">
    <property type="entry name" value="P-loop containing nucleoside triphosphate hydrolases"/>
    <property type="match status" value="1"/>
</dbReference>
<organism evidence="2 3">
    <name type="scientific">Microlunatus soli</name>
    <dbReference type="NCBI Taxonomy" id="630515"/>
    <lineage>
        <taxon>Bacteria</taxon>
        <taxon>Bacillati</taxon>
        <taxon>Actinomycetota</taxon>
        <taxon>Actinomycetes</taxon>
        <taxon>Propionibacteriales</taxon>
        <taxon>Propionibacteriaceae</taxon>
        <taxon>Microlunatus</taxon>
    </lineage>
</organism>
<dbReference type="AlphaFoldDB" id="A0A1H1PV63"/>
<sequence length="453" mass="49150">MTGSDPELVEGLGPGTGRNGAPLVGALPPGSRLLHIGLPKTGTTVVQRGAALNRDTLAAHGVCYPGSGFNHRDQTAALMQRPLGWRGRGAKLHARPVWDALMREAVSKASWRDGRTFISHEFVCESTDEQARRFVDELDPEHLHVAITLRGYADLLPSNWQQFVKSGHTGHFEDWLADALDGRTRRPTIRTFVRRNDQTAILRRWIRLLGADRVSVVIADKGRPTQLTDAFEDLLGLPRAATAARPAGGYVANRSLSAAEVELVRRINLIIAERGYDWRRYTSLIRHGVIARMQECRQPGPDEAPLLLPEWAADRALQIAGRHAEAIAASGCRVVGDLSALTAPVRTVTSAAAPTELPVDAAREAVAGLISATEGRGPFFDQAADGVEGRRISDPRLERFVGADGARQVLNAYRATRHLDGSTMAGVLAHRVTDAAGRLRQRLSGRASPASRP</sequence>
<keyword evidence="3" id="KW-1185">Reference proteome</keyword>
<dbReference type="Proteomes" id="UP000199103">
    <property type="component" value="Chromosome I"/>
</dbReference>
<feature type="region of interest" description="Disordered" evidence="1">
    <location>
        <begin position="1"/>
        <end position="23"/>
    </location>
</feature>
<dbReference type="Gene3D" id="3.40.50.300">
    <property type="entry name" value="P-loop containing nucleotide triphosphate hydrolases"/>
    <property type="match status" value="1"/>
</dbReference>
<name>A0A1H1PV63_9ACTN</name>
<evidence type="ECO:0000256" key="1">
    <source>
        <dbReference type="SAM" id="MobiDB-lite"/>
    </source>
</evidence>
<evidence type="ECO:0000313" key="2">
    <source>
        <dbReference type="EMBL" id="SDS15090.1"/>
    </source>
</evidence>